<dbReference type="Proteomes" id="UP001243989">
    <property type="component" value="Unassembled WGS sequence"/>
</dbReference>
<gene>
    <name evidence="2" type="ORF">BDP81DRAFT_33131</name>
</gene>
<sequence>MHLHPTRSPKVNRVEQGTNKREESPKSPNFSKVRYVGRRFGPLTHRAAGVFSCKEGNTAARGRASRFRTRCDLDFDKKSNRDDPPKGSQSNVFPTWMSSRRILCYGGEGPPPQKSQPATALHSNSKMRDLFQRCVSRISFTPRSSVEQLEP</sequence>
<feature type="compositionally biased region" description="Polar residues" evidence="1">
    <location>
        <begin position="115"/>
        <end position="124"/>
    </location>
</feature>
<reference evidence="2" key="1">
    <citation type="submission" date="2021-06" db="EMBL/GenBank/DDBJ databases">
        <title>Comparative genomics, transcriptomics and evolutionary studies reveal genomic signatures of adaptation to plant cell wall in hemibiotrophic fungi.</title>
        <authorList>
            <consortium name="DOE Joint Genome Institute"/>
            <person name="Baroncelli R."/>
            <person name="Diaz J.F."/>
            <person name="Benocci T."/>
            <person name="Peng M."/>
            <person name="Battaglia E."/>
            <person name="Haridas S."/>
            <person name="Andreopoulos W."/>
            <person name="Labutti K."/>
            <person name="Pangilinan J."/>
            <person name="Floch G.L."/>
            <person name="Makela M.R."/>
            <person name="Henrissat B."/>
            <person name="Grigoriev I.V."/>
            <person name="Crouch J.A."/>
            <person name="De Vries R.P."/>
            <person name="Sukno S.A."/>
            <person name="Thon M.R."/>
        </authorList>
    </citation>
    <scope>NUCLEOTIDE SEQUENCE</scope>
    <source>
        <strain evidence="2">CBS 102054</strain>
    </source>
</reference>
<evidence type="ECO:0000256" key="1">
    <source>
        <dbReference type="SAM" id="MobiDB-lite"/>
    </source>
</evidence>
<accession>A0AAI9ZQ09</accession>
<keyword evidence="3" id="KW-1185">Reference proteome</keyword>
<protein>
    <submittedName>
        <fullName evidence="2">Uncharacterized protein</fullName>
    </submittedName>
</protein>
<feature type="region of interest" description="Disordered" evidence="1">
    <location>
        <begin position="104"/>
        <end position="124"/>
    </location>
</feature>
<proteinExistence type="predicted"/>
<dbReference type="GeneID" id="85470355"/>
<dbReference type="RefSeq" id="XP_060444672.1">
    <property type="nucleotide sequence ID" value="XM_060585493.1"/>
</dbReference>
<feature type="compositionally biased region" description="Basic and acidic residues" evidence="1">
    <location>
        <begin position="74"/>
        <end position="85"/>
    </location>
</feature>
<feature type="region of interest" description="Disordered" evidence="1">
    <location>
        <begin position="74"/>
        <end position="93"/>
    </location>
</feature>
<dbReference type="EMBL" id="JAHMHQ010000011">
    <property type="protein sequence ID" value="KAK1636065.1"/>
    <property type="molecule type" value="Genomic_DNA"/>
</dbReference>
<dbReference type="AlphaFoldDB" id="A0AAI9ZQ09"/>
<comment type="caution">
    <text evidence="2">The sequence shown here is derived from an EMBL/GenBank/DDBJ whole genome shotgun (WGS) entry which is preliminary data.</text>
</comment>
<organism evidence="2 3">
    <name type="scientific">Colletotrichum phormii</name>
    <dbReference type="NCBI Taxonomy" id="359342"/>
    <lineage>
        <taxon>Eukaryota</taxon>
        <taxon>Fungi</taxon>
        <taxon>Dikarya</taxon>
        <taxon>Ascomycota</taxon>
        <taxon>Pezizomycotina</taxon>
        <taxon>Sordariomycetes</taxon>
        <taxon>Hypocreomycetidae</taxon>
        <taxon>Glomerellales</taxon>
        <taxon>Glomerellaceae</taxon>
        <taxon>Colletotrichum</taxon>
        <taxon>Colletotrichum acutatum species complex</taxon>
    </lineage>
</organism>
<evidence type="ECO:0000313" key="2">
    <source>
        <dbReference type="EMBL" id="KAK1636065.1"/>
    </source>
</evidence>
<name>A0AAI9ZQ09_9PEZI</name>
<evidence type="ECO:0000313" key="3">
    <source>
        <dbReference type="Proteomes" id="UP001243989"/>
    </source>
</evidence>
<feature type="region of interest" description="Disordered" evidence="1">
    <location>
        <begin position="1"/>
        <end position="31"/>
    </location>
</feature>